<dbReference type="GO" id="GO:0000287">
    <property type="term" value="F:magnesium ion binding"/>
    <property type="evidence" value="ECO:0007669"/>
    <property type="project" value="TreeGrafter"/>
</dbReference>
<gene>
    <name evidence="1" type="primary">ywpJ_3</name>
    <name evidence="1" type="ORF">ERS852571_00191</name>
</gene>
<dbReference type="Gene3D" id="3.40.50.1000">
    <property type="entry name" value="HAD superfamily/HAD-like"/>
    <property type="match status" value="1"/>
</dbReference>
<dbReference type="PANTHER" id="PTHR10000:SF55">
    <property type="entry name" value="5-AMINO-6-(5-PHOSPHO-D-RIBITYLAMINO)URACIL PHOSPHATASE YCSE"/>
    <property type="match status" value="1"/>
</dbReference>
<keyword evidence="1" id="KW-0378">Hydrolase</keyword>
<dbReference type="SFLD" id="SFLDG01140">
    <property type="entry name" value="C2.B:_Phosphomannomutase_and_P"/>
    <property type="match status" value="1"/>
</dbReference>
<dbReference type="InterPro" id="IPR023214">
    <property type="entry name" value="HAD_sf"/>
</dbReference>
<dbReference type="Gene3D" id="3.30.1240.10">
    <property type="match status" value="1"/>
</dbReference>
<dbReference type="Proteomes" id="UP000095553">
    <property type="component" value="Unassembled WGS sequence"/>
</dbReference>
<sequence length="293" mass="32851">MIKLISSDMDGTLLDSYRQITPINVEAIKRAQENGINFIINTGREYPNARGLVETAGLKCDLICSNGACAFDKDGNLLFEHILDKETVRTIFDAFNKYGMEPALFTTEGRISLLPLEEREIYTRDVFIPAIQVNHPDMKYTLDDYRELVDDVIFVDGQEALLNSDHRILKITSNSPDHESLKKLRVELEKIPGLAVVSTVPTDIEITSINAQKGSSLLDYAKKDGLKPEEIIAIGDSENDYSMLSIPGIHSVAMENACDMIRNICVYQTRANTRDGIAYIINCILADRENFKL</sequence>
<protein>
    <submittedName>
        <fullName evidence="1">Uncharacterized phosphatase YwpJ</fullName>
        <ecNumber evidence="1">3.1.3.-</ecNumber>
    </submittedName>
</protein>
<organism evidence="1 2">
    <name type="scientific">Anaerostipes hadrus</name>
    <dbReference type="NCBI Taxonomy" id="649756"/>
    <lineage>
        <taxon>Bacteria</taxon>
        <taxon>Bacillati</taxon>
        <taxon>Bacillota</taxon>
        <taxon>Clostridia</taxon>
        <taxon>Lachnospirales</taxon>
        <taxon>Lachnospiraceae</taxon>
        <taxon>Anaerostipes</taxon>
    </lineage>
</organism>
<dbReference type="CDD" id="cd07516">
    <property type="entry name" value="HAD_Pase"/>
    <property type="match status" value="1"/>
</dbReference>
<dbReference type="GO" id="GO:0005829">
    <property type="term" value="C:cytosol"/>
    <property type="evidence" value="ECO:0007669"/>
    <property type="project" value="TreeGrafter"/>
</dbReference>
<evidence type="ECO:0000313" key="2">
    <source>
        <dbReference type="Proteomes" id="UP000095553"/>
    </source>
</evidence>
<dbReference type="AlphaFoldDB" id="A0A173R2J4"/>
<accession>A0A173R2J4</accession>
<evidence type="ECO:0000313" key="1">
    <source>
        <dbReference type="EMBL" id="CUM72204.1"/>
    </source>
</evidence>
<dbReference type="InterPro" id="IPR006379">
    <property type="entry name" value="HAD-SF_hydro_IIB"/>
</dbReference>
<dbReference type="EMBL" id="CYXY01000001">
    <property type="protein sequence ID" value="CUM72204.1"/>
    <property type="molecule type" value="Genomic_DNA"/>
</dbReference>
<dbReference type="InterPro" id="IPR036412">
    <property type="entry name" value="HAD-like_sf"/>
</dbReference>
<reference evidence="1 2" key="1">
    <citation type="submission" date="2015-09" db="EMBL/GenBank/DDBJ databases">
        <authorList>
            <consortium name="Pathogen Informatics"/>
        </authorList>
    </citation>
    <scope>NUCLEOTIDE SEQUENCE [LARGE SCALE GENOMIC DNA]</scope>
    <source>
        <strain evidence="1 2">2789STDY5834959</strain>
    </source>
</reference>
<proteinExistence type="predicted"/>
<dbReference type="SFLD" id="SFLDS00003">
    <property type="entry name" value="Haloacid_Dehalogenase"/>
    <property type="match status" value="1"/>
</dbReference>
<dbReference type="NCBIfam" id="TIGR01484">
    <property type="entry name" value="HAD-SF-IIB"/>
    <property type="match status" value="1"/>
</dbReference>
<dbReference type="Pfam" id="PF08282">
    <property type="entry name" value="Hydrolase_3"/>
    <property type="match status" value="1"/>
</dbReference>
<dbReference type="PANTHER" id="PTHR10000">
    <property type="entry name" value="PHOSPHOSERINE PHOSPHATASE"/>
    <property type="match status" value="1"/>
</dbReference>
<dbReference type="NCBIfam" id="TIGR00099">
    <property type="entry name" value="Cof-subfamily"/>
    <property type="match status" value="1"/>
</dbReference>
<name>A0A173R2J4_ANAHA</name>
<dbReference type="EC" id="3.1.3.-" evidence="1"/>
<dbReference type="RefSeq" id="WP_055072198.1">
    <property type="nucleotide sequence ID" value="NZ_CACRSX010000026.1"/>
</dbReference>
<dbReference type="GO" id="GO:0016791">
    <property type="term" value="F:phosphatase activity"/>
    <property type="evidence" value="ECO:0007669"/>
    <property type="project" value="TreeGrafter"/>
</dbReference>
<dbReference type="InterPro" id="IPR000150">
    <property type="entry name" value="Cof"/>
</dbReference>
<dbReference type="SUPFAM" id="SSF56784">
    <property type="entry name" value="HAD-like"/>
    <property type="match status" value="1"/>
</dbReference>